<reference evidence="3 4" key="1">
    <citation type="submission" date="2018-06" db="EMBL/GenBank/DDBJ databases">
        <title>Genomic Encyclopedia of Type Strains, Phase IV (KMG-IV): sequencing the most valuable type-strain genomes for metagenomic binning, comparative biology and taxonomic classification.</title>
        <authorList>
            <person name="Goeker M."/>
        </authorList>
    </citation>
    <scope>NUCLEOTIDE SEQUENCE [LARGE SCALE GENOMIC DNA]</scope>
    <source>
        <strain evidence="3 4">DSM 45521</strain>
    </source>
</reference>
<dbReference type="CDD" id="cd03441">
    <property type="entry name" value="R_hydratase_like"/>
    <property type="match status" value="1"/>
</dbReference>
<dbReference type="EMBL" id="QJSP01000022">
    <property type="protein sequence ID" value="PYE12446.1"/>
    <property type="molecule type" value="Genomic_DNA"/>
</dbReference>
<name>A0A318RCM1_WILLI</name>
<dbReference type="RefSeq" id="WP_110472464.1">
    <property type="nucleotide sequence ID" value="NZ_QJSP01000022.1"/>
</dbReference>
<dbReference type="Gene3D" id="3.10.129.10">
    <property type="entry name" value="Hotdog Thioesterase"/>
    <property type="match status" value="1"/>
</dbReference>
<evidence type="ECO:0000313" key="4">
    <source>
        <dbReference type="Proteomes" id="UP000247591"/>
    </source>
</evidence>
<organism evidence="3 4">
    <name type="scientific">Williamsia limnetica</name>
    <dbReference type="NCBI Taxonomy" id="882452"/>
    <lineage>
        <taxon>Bacteria</taxon>
        <taxon>Bacillati</taxon>
        <taxon>Actinomycetota</taxon>
        <taxon>Actinomycetes</taxon>
        <taxon>Mycobacteriales</taxon>
        <taxon>Nocardiaceae</taxon>
        <taxon>Williamsia</taxon>
    </lineage>
</organism>
<evidence type="ECO:0000313" key="3">
    <source>
        <dbReference type="EMBL" id="PYE12446.1"/>
    </source>
</evidence>
<dbReference type="Proteomes" id="UP000247591">
    <property type="component" value="Unassembled WGS sequence"/>
</dbReference>
<feature type="domain" description="MaoC-like" evidence="2">
    <location>
        <begin position="17"/>
        <end position="108"/>
    </location>
</feature>
<dbReference type="SUPFAM" id="SSF54637">
    <property type="entry name" value="Thioesterase/thiol ester dehydrase-isomerase"/>
    <property type="match status" value="1"/>
</dbReference>
<keyword evidence="4" id="KW-1185">Reference proteome</keyword>
<dbReference type="InterPro" id="IPR002539">
    <property type="entry name" value="MaoC-like_dom"/>
</dbReference>
<protein>
    <submittedName>
        <fullName evidence="3">Acyl dehydratase</fullName>
    </submittedName>
</protein>
<sequence length="135" mass="13875">MTIGTTIAIGTEIPRFQVKAVSGEHIRQMALILRDPNPIHFDLDAVAAAGLGDREINQGGVTMAYIVDMLTAWVGSGAALSGIKCRFRGNVRAGDEVIAGGVVTDISGGAAVCDVWADLADGTRVLDGAATVALP</sequence>
<dbReference type="InterPro" id="IPR029069">
    <property type="entry name" value="HotDog_dom_sf"/>
</dbReference>
<comment type="caution">
    <text evidence="3">The sequence shown here is derived from an EMBL/GenBank/DDBJ whole genome shotgun (WGS) entry which is preliminary data.</text>
</comment>
<evidence type="ECO:0000259" key="2">
    <source>
        <dbReference type="Pfam" id="PF01575"/>
    </source>
</evidence>
<gene>
    <name evidence="3" type="ORF">DFR67_12230</name>
</gene>
<dbReference type="Pfam" id="PF01575">
    <property type="entry name" value="MaoC_dehydratas"/>
    <property type="match status" value="1"/>
</dbReference>
<dbReference type="OrthoDB" id="5147746at2"/>
<evidence type="ECO:0000256" key="1">
    <source>
        <dbReference type="ARBA" id="ARBA00005254"/>
    </source>
</evidence>
<dbReference type="AlphaFoldDB" id="A0A318RCM1"/>
<proteinExistence type="inferred from homology"/>
<comment type="similarity">
    <text evidence="1">Belongs to the enoyl-CoA hydratase/isomerase family.</text>
</comment>
<accession>A0A318RCM1</accession>